<dbReference type="InterPro" id="IPR036640">
    <property type="entry name" value="ABC1_TM_sf"/>
</dbReference>
<dbReference type="SUPFAM" id="SSF90123">
    <property type="entry name" value="ABC transporter transmembrane region"/>
    <property type="match status" value="1"/>
</dbReference>
<accession>A0A820LKF5</accession>
<dbReference type="GO" id="GO:0016020">
    <property type="term" value="C:membrane"/>
    <property type="evidence" value="ECO:0007669"/>
    <property type="project" value="InterPro"/>
</dbReference>
<name>A0A820LKF5_9BILA</name>
<evidence type="ECO:0000256" key="4">
    <source>
        <dbReference type="SAM" id="Phobius"/>
    </source>
</evidence>
<dbReference type="Gene3D" id="1.20.1560.10">
    <property type="entry name" value="ABC transporter type 1, transmembrane domain"/>
    <property type="match status" value="1"/>
</dbReference>
<keyword evidence="1 4" id="KW-0812">Transmembrane</keyword>
<keyword evidence="2 4" id="KW-1133">Transmembrane helix</keyword>
<protein>
    <submittedName>
        <fullName evidence="5">Uncharacterized protein</fullName>
    </submittedName>
</protein>
<proteinExistence type="predicted"/>
<dbReference type="Proteomes" id="UP000663836">
    <property type="component" value="Unassembled WGS sequence"/>
</dbReference>
<feature type="non-terminal residue" evidence="5">
    <location>
        <position position="106"/>
    </location>
</feature>
<reference evidence="5" key="1">
    <citation type="submission" date="2021-02" db="EMBL/GenBank/DDBJ databases">
        <authorList>
            <person name="Nowell W R."/>
        </authorList>
    </citation>
    <scope>NUCLEOTIDE SEQUENCE</scope>
</reference>
<evidence type="ECO:0000256" key="2">
    <source>
        <dbReference type="ARBA" id="ARBA00022989"/>
    </source>
</evidence>
<evidence type="ECO:0000256" key="1">
    <source>
        <dbReference type="ARBA" id="ARBA00022692"/>
    </source>
</evidence>
<sequence length="106" mass="12044">MILANCNLSKQSGIVTDDLDKNDENDEETTFDDPLKKKKERFRTPLVLKILKLNAPEWLWLLLGGISSLIVGTTQPLFALFLAEIISLFVEPNLEEQKRLINIYAA</sequence>
<gene>
    <name evidence="5" type="ORF">JBS370_LOCUS42175</name>
</gene>
<organism evidence="5 6">
    <name type="scientific">Rotaria sordida</name>
    <dbReference type="NCBI Taxonomy" id="392033"/>
    <lineage>
        <taxon>Eukaryota</taxon>
        <taxon>Metazoa</taxon>
        <taxon>Spiralia</taxon>
        <taxon>Gnathifera</taxon>
        <taxon>Rotifera</taxon>
        <taxon>Eurotatoria</taxon>
        <taxon>Bdelloidea</taxon>
        <taxon>Philodinida</taxon>
        <taxon>Philodinidae</taxon>
        <taxon>Rotaria</taxon>
    </lineage>
</organism>
<evidence type="ECO:0000256" key="3">
    <source>
        <dbReference type="ARBA" id="ARBA00023136"/>
    </source>
</evidence>
<keyword evidence="3 4" id="KW-0472">Membrane</keyword>
<comment type="caution">
    <text evidence="5">The sequence shown here is derived from an EMBL/GenBank/DDBJ whole genome shotgun (WGS) entry which is preliminary data.</text>
</comment>
<feature type="transmembrane region" description="Helical" evidence="4">
    <location>
        <begin position="58"/>
        <end position="90"/>
    </location>
</feature>
<evidence type="ECO:0000313" key="5">
    <source>
        <dbReference type="EMBL" id="CAF4358874.1"/>
    </source>
</evidence>
<dbReference type="AlphaFoldDB" id="A0A820LKF5"/>
<dbReference type="GO" id="GO:0005524">
    <property type="term" value="F:ATP binding"/>
    <property type="evidence" value="ECO:0007669"/>
    <property type="project" value="InterPro"/>
</dbReference>
<dbReference type="EMBL" id="CAJOBD010053428">
    <property type="protein sequence ID" value="CAF4358874.1"/>
    <property type="molecule type" value="Genomic_DNA"/>
</dbReference>
<evidence type="ECO:0000313" key="6">
    <source>
        <dbReference type="Proteomes" id="UP000663836"/>
    </source>
</evidence>